<proteinExistence type="predicted"/>
<dbReference type="Proteomes" id="UP000193240">
    <property type="component" value="Unassembled WGS sequence"/>
</dbReference>
<organism evidence="1 2">
    <name type="scientific">Epicoccum nigrum</name>
    <name type="common">Soil fungus</name>
    <name type="synonym">Epicoccum purpurascens</name>
    <dbReference type="NCBI Taxonomy" id="105696"/>
    <lineage>
        <taxon>Eukaryota</taxon>
        <taxon>Fungi</taxon>
        <taxon>Dikarya</taxon>
        <taxon>Ascomycota</taxon>
        <taxon>Pezizomycotina</taxon>
        <taxon>Dothideomycetes</taxon>
        <taxon>Pleosporomycetidae</taxon>
        <taxon>Pleosporales</taxon>
        <taxon>Pleosporineae</taxon>
        <taxon>Didymellaceae</taxon>
        <taxon>Epicoccum</taxon>
    </lineage>
</organism>
<keyword evidence="2" id="KW-1185">Reference proteome</keyword>
<sequence>MKTLPGWGDTFFGVRDELLKIKEEAYERVTANHPGLTILVAALYVTLEKVYNLGTVPHGAGMAKMKSVAPTTAPVLWEVLEERSINDPTKSPRLYHSEGAAMWYAYQKGAAGLKKRLPPGSTMLTYGKIGGGEQATKIKACNLESKSNIDPHYEQTMKIMNVKPA</sequence>
<name>A0A1Y2M8I4_EPING</name>
<accession>A0A1Y2M8I4</accession>
<gene>
    <name evidence="1" type="ORF">B5807_02583</name>
</gene>
<dbReference type="EMBL" id="KZ107839">
    <property type="protein sequence ID" value="OSS52332.1"/>
    <property type="molecule type" value="Genomic_DNA"/>
</dbReference>
<dbReference type="AlphaFoldDB" id="A0A1Y2M8I4"/>
<evidence type="ECO:0000313" key="2">
    <source>
        <dbReference type="Proteomes" id="UP000193240"/>
    </source>
</evidence>
<evidence type="ECO:0000313" key="1">
    <source>
        <dbReference type="EMBL" id="OSS52332.1"/>
    </source>
</evidence>
<reference evidence="1 2" key="1">
    <citation type="journal article" date="2017" name="Genome Announc.">
        <title>Genome sequence of the saprophytic ascomycete Epicoccum nigrum ICMP 19927 strain isolated from New Zealand.</title>
        <authorList>
            <person name="Fokin M."/>
            <person name="Fleetwood D."/>
            <person name="Weir B.S."/>
            <person name="Villas-Boas S.G."/>
        </authorList>
    </citation>
    <scope>NUCLEOTIDE SEQUENCE [LARGE SCALE GENOMIC DNA]</scope>
    <source>
        <strain evidence="1 2">ICMP 19927</strain>
    </source>
</reference>
<protein>
    <submittedName>
        <fullName evidence="1">Uncharacterized protein</fullName>
    </submittedName>
</protein>
<dbReference type="InParanoid" id="A0A1Y2M8I4"/>